<organism evidence="1 2">
    <name type="scientific">Croceitalea dokdonensis DOKDO 023</name>
    <dbReference type="NCBI Taxonomy" id="1300341"/>
    <lineage>
        <taxon>Bacteria</taxon>
        <taxon>Pseudomonadati</taxon>
        <taxon>Bacteroidota</taxon>
        <taxon>Flavobacteriia</taxon>
        <taxon>Flavobacteriales</taxon>
        <taxon>Flavobacteriaceae</taxon>
        <taxon>Croceitalea</taxon>
    </lineage>
</organism>
<protein>
    <recommendedName>
        <fullName evidence="3">Sensor of ECF-type sigma factor</fullName>
    </recommendedName>
</protein>
<sequence>MVLTAQGPARDRIKTLKVAYITEQLGLTPTEAQSFWPVYNAHEEQLERIRKKEREKFVGVQTDMSVITDEQANDMVNSFVFLQQQKHEIEEKFIKDLRTVISNKKIILLFRAENNFKKRLLQEYRNKRGQR</sequence>
<evidence type="ECO:0000313" key="1">
    <source>
        <dbReference type="EMBL" id="KPM33175.1"/>
    </source>
</evidence>
<accession>A0A0P7AHW0</accession>
<proteinExistence type="predicted"/>
<evidence type="ECO:0000313" key="2">
    <source>
        <dbReference type="Proteomes" id="UP000050280"/>
    </source>
</evidence>
<comment type="caution">
    <text evidence="1">The sequence shown here is derived from an EMBL/GenBank/DDBJ whole genome shotgun (WGS) entry which is preliminary data.</text>
</comment>
<dbReference type="AlphaFoldDB" id="A0A0P7AHW0"/>
<dbReference type="Proteomes" id="UP000050280">
    <property type="component" value="Unassembled WGS sequence"/>
</dbReference>
<name>A0A0P7AHW0_9FLAO</name>
<dbReference type="EMBL" id="LDJX01000001">
    <property type="protein sequence ID" value="KPM33175.1"/>
    <property type="molecule type" value="Genomic_DNA"/>
</dbReference>
<reference evidence="1 2" key="1">
    <citation type="submission" date="2015-09" db="EMBL/GenBank/DDBJ databases">
        <title>Genome sequence of the marine flavobacterium Croceitalea dokdonensis DOKDO 023 that contains proton- and sodium-pumping rhodopsins.</title>
        <authorList>
            <person name="Kwon S.-K."/>
            <person name="Lee H.K."/>
            <person name="Kwak M.-J."/>
            <person name="Kim J.F."/>
        </authorList>
    </citation>
    <scope>NUCLEOTIDE SEQUENCE [LARGE SCALE GENOMIC DNA]</scope>
    <source>
        <strain evidence="1 2">DOKDO 023</strain>
    </source>
</reference>
<keyword evidence="2" id="KW-1185">Reference proteome</keyword>
<dbReference type="STRING" id="1300341.I595_77"/>
<evidence type="ECO:0008006" key="3">
    <source>
        <dbReference type="Google" id="ProtNLM"/>
    </source>
</evidence>
<gene>
    <name evidence="1" type="ORF">I595_77</name>
</gene>